<organism evidence="11 12">
    <name type="scientific">Candidatus Vogelbacteria bacterium RIFOXYD2_FULL_44_9</name>
    <dbReference type="NCBI Taxonomy" id="1802441"/>
    <lineage>
        <taxon>Bacteria</taxon>
        <taxon>Candidatus Vogeliibacteriota</taxon>
    </lineage>
</organism>
<dbReference type="NCBIfam" id="TIGR00435">
    <property type="entry name" value="cysS"/>
    <property type="match status" value="1"/>
</dbReference>
<keyword evidence="5 9" id="KW-0862">Zinc</keyword>
<dbReference type="PRINTS" id="PR00983">
    <property type="entry name" value="TRNASYNTHCYS"/>
</dbReference>
<dbReference type="GO" id="GO:0004817">
    <property type="term" value="F:cysteine-tRNA ligase activity"/>
    <property type="evidence" value="ECO:0007669"/>
    <property type="project" value="UniProtKB-UniRule"/>
</dbReference>
<reference evidence="11 12" key="1">
    <citation type="journal article" date="2016" name="Nat. Commun.">
        <title>Thousands of microbial genomes shed light on interconnected biogeochemical processes in an aquifer system.</title>
        <authorList>
            <person name="Anantharaman K."/>
            <person name="Brown C.T."/>
            <person name="Hug L.A."/>
            <person name="Sharon I."/>
            <person name="Castelle C.J."/>
            <person name="Probst A.J."/>
            <person name="Thomas B.C."/>
            <person name="Singh A."/>
            <person name="Wilkins M.J."/>
            <person name="Karaoz U."/>
            <person name="Brodie E.L."/>
            <person name="Williams K.H."/>
            <person name="Hubbard S.S."/>
            <person name="Banfield J.F."/>
        </authorList>
    </citation>
    <scope>NUCLEOTIDE SEQUENCE [LARGE SCALE GENOMIC DNA]</scope>
</reference>
<evidence type="ECO:0000259" key="10">
    <source>
        <dbReference type="Pfam" id="PF01406"/>
    </source>
</evidence>
<keyword evidence="8 9" id="KW-0030">Aminoacyl-tRNA synthetase</keyword>
<comment type="subunit">
    <text evidence="1 9">Monomer.</text>
</comment>
<dbReference type="GO" id="GO:0005524">
    <property type="term" value="F:ATP binding"/>
    <property type="evidence" value="ECO:0007669"/>
    <property type="project" value="UniProtKB-UniRule"/>
</dbReference>
<keyword evidence="7 9" id="KW-0648">Protein biosynthesis</keyword>
<sequence>MALTLSNSLGRSEQVFNPLDPPAVNLYTCGPTVYNHAHIGNLRAYIFADLLYRTLKFAGFNPDWVMNITDVDDKTIKGAIAEFGPQASDEDLKKYTDRFYQTFLTDLDAVNISKTNIKFIKVTEAMAEIQSFIVALIDKGFAYQADDGSTYFSIEKYQQTFGDYGSLIGEKFIEGQKIGARVKVDEYDKNNLSDFVLWKAQTAEDANIGWDHELLGRGRPGWHIECSAINRLAFGDKTVDIHTGGVDLAFPHHTNEMAQSKALTGQDFVKYWLHSEHVLVDSKKMSKSLGNTYVLKDLEAKESNPFAYRYFVLQSSYDQTINFTWEALAGADSAWQKLINLARGWKKEEGDTVGAVNPNYQQKFIASLENNLNFPQALAITWELSKNDGVPPANKLATLLDFDQVLGLKIAEHLVIEKIPEDIELLAEKREKARQEKDWQLSDQIREQISDLGYDILDTDNGATLRKKGKI</sequence>
<feature type="domain" description="tRNA synthetases class I catalytic" evidence="10">
    <location>
        <begin position="16"/>
        <end position="331"/>
    </location>
</feature>
<keyword evidence="6 9" id="KW-0067">ATP-binding</keyword>
<protein>
    <recommendedName>
        <fullName evidence="9">Cysteine--tRNA ligase</fullName>
        <ecNumber evidence="9">6.1.1.16</ecNumber>
    </recommendedName>
    <alternativeName>
        <fullName evidence="9">Cysteinyl-tRNA synthetase</fullName>
        <shortName evidence="9">CysRS</shortName>
    </alternativeName>
</protein>
<accession>A0A1G2QPD6</accession>
<dbReference type="Gene3D" id="3.40.50.620">
    <property type="entry name" value="HUPs"/>
    <property type="match status" value="1"/>
</dbReference>
<proteinExistence type="inferred from homology"/>
<evidence type="ECO:0000256" key="9">
    <source>
        <dbReference type="HAMAP-Rule" id="MF_00041"/>
    </source>
</evidence>
<keyword evidence="3 9" id="KW-0479">Metal-binding</keyword>
<dbReference type="GO" id="GO:0008270">
    <property type="term" value="F:zinc ion binding"/>
    <property type="evidence" value="ECO:0007669"/>
    <property type="project" value="UniProtKB-UniRule"/>
</dbReference>
<evidence type="ECO:0000256" key="7">
    <source>
        <dbReference type="ARBA" id="ARBA00022917"/>
    </source>
</evidence>
<dbReference type="AlphaFoldDB" id="A0A1G2QPD6"/>
<evidence type="ECO:0000256" key="4">
    <source>
        <dbReference type="ARBA" id="ARBA00022741"/>
    </source>
</evidence>
<keyword evidence="9" id="KW-0963">Cytoplasm</keyword>
<comment type="catalytic activity">
    <reaction evidence="9">
        <text>tRNA(Cys) + L-cysteine + ATP = L-cysteinyl-tRNA(Cys) + AMP + diphosphate</text>
        <dbReference type="Rhea" id="RHEA:17773"/>
        <dbReference type="Rhea" id="RHEA-COMP:9661"/>
        <dbReference type="Rhea" id="RHEA-COMP:9679"/>
        <dbReference type="ChEBI" id="CHEBI:30616"/>
        <dbReference type="ChEBI" id="CHEBI:33019"/>
        <dbReference type="ChEBI" id="CHEBI:35235"/>
        <dbReference type="ChEBI" id="CHEBI:78442"/>
        <dbReference type="ChEBI" id="CHEBI:78517"/>
        <dbReference type="ChEBI" id="CHEBI:456215"/>
        <dbReference type="EC" id="6.1.1.16"/>
    </reaction>
</comment>
<dbReference type="InterPro" id="IPR032678">
    <property type="entry name" value="tRNA-synt_1_cat_dom"/>
</dbReference>
<dbReference type="HAMAP" id="MF_00041">
    <property type="entry name" value="Cys_tRNA_synth"/>
    <property type="match status" value="1"/>
</dbReference>
<feature type="short sequence motif" description="'KMSKS' region" evidence="9">
    <location>
        <begin position="284"/>
        <end position="288"/>
    </location>
</feature>
<dbReference type="CDD" id="cd00672">
    <property type="entry name" value="CysRS_core"/>
    <property type="match status" value="1"/>
</dbReference>
<keyword evidence="4 9" id="KW-0547">Nucleotide-binding</keyword>
<feature type="binding site" evidence="9">
    <location>
        <position position="226"/>
    </location>
    <ligand>
        <name>Zn(2+)</name>
        <dbReference type="ChEBI" id="CHEBI:29105"/>
    </ligand>
</feature>
<evidence type="ECO:0000256" key="2">
    <source>
        <dbReference type="ARBA" id="ARBA00022598"/>
    </source>
</evidence>
<dbReference type="GO" id="GO:0006423">
    <property type="term" value="P:cysteinyl-tRNA aminoacylation"/>
    <property type="evidence" value="ECO:0007669"/>
    <property type="project" value="UniProtKB-UniRule"/>
</dbReference>
<feature type="short sequence motif" description="'HIGH' region" evidence="9">
    <location>
        <begin position="31"/>
        <end position="41"/>
    </location>
</feature>
<evidence type="ECO:0000256" key="5">
    <source>
        <dbReference type="ARBA" id="ARBA00022833"/>
    </source>
</evidence>
<dbReference type="InterPro" id="IPR015803">
    <property type="entry name" value="Cys-tRNA-ligase"/>
</dbReference>
<evidence type="ECO:0000256" key="3">
    <source>
        <dbReference type="ARBA" id="ARBA00022723"/>
    </source>
</evidence>
<feature type="binding site" evidence="9">
    <location>
        <position position="256"/>
    </location>
    <ligand>
        <name>Zn(2+)</name>
        <dbReference type="ChEBI" id="CHEBI:29105"/>
    </ligand>
</feature>
<gene>
    <name evidence="9" type="primary">cysS</name>
    <name evidence="11" type="ORF">A2556_00170</name>
</gene>
<dbReference type="Gene3D" id="1.20.120.640">
    <property type="entry name" value="Anticodon-binding domain of a subclass of class I aminoacyl-tRNA synthetases"/>
    <property type="match status" value="1"/>
</dbReference>
<dbReference type="SUPFAM" id="SSF52374">
    <property type="entry name" value="Nucleotidylyl transferase"/>
    <property type="match status" value="1"/>
</dbReference>
<dbReference type="PANTHER" id="PTHR10890:SF3">
    <property type="entry name" value="CYSTEINE--TRNA LIGASE, CYTOPLASMIC"/>
    <property type="match status" value="1"/>
</dbReference>
<dbReference type="Pfam" id="PF01406">
    <property type="entry name" value="tRNA-synt_1e"/>
    <property type="match status" value="1"/>
</dbReference>
<feature type="binding site" evidence="9">
    <location>
        <position position="287"/>
    </location>
    <ligand>
        <name>ATP</name>
        <dbReference type="ChEBI" id="CHEBI:30616"/>
    </ligand>
</feature>
<comment type="subcellular location">
    <subcellularLocation>
        <location evidence="9">Cytoplasm</location>
    </subcellularLocation>
</comment>
<dbReference type="SUPFAM" id="SSF47323">
    <property type="entry name" value="Anticodon-binding domain of a subclass of class I aminoacyl-tRNA synthetases"/>
    <property type="match status" value="1"/>
</dbReference>
<comment type="similarity">
    <text evidence="9">Belongs to the class-I aminoacyl-tRNA synthetase family.</text>
</comment>
<dbReference type="Proteomes" id="UP000177140">
    <property type="component" value="Unassembled WGS sequence"/>
</dbReference>
<dbReference type="PANTHER" id="PTHR10890">
    <property type="entry name" value="CYSTEINYL-TRNA SYNTHETASE"/>
    <property type="match status" value="1"/>
</dbReference>
<feature type="binding site" evidence="9">
    <location>
        <position position="29"/>
    </location>
    <ligand>
        <name>Zn(2+)</name>
        <dbReference type="ChEBI" id="CHEBI:29105"/>
    </ligand>
</feature>
<name>A0A1G2QPD6_9BACT</name>
<dbReference type="EMBL" id="MHTM01000017">
    <property type="protein sequence ID" value="OHA62343.1"/>
    <property type="molecule type" value="Genomic_DNA"/>
</dbReference>
<dbReference type="GO" id="GO:0005829">
    <property type="term" value="C:cytosol"/>
    <property type="evidence" value="ECO:0007669"/>
    <property type="project" value="TreeGrafter"/>
</dbReference>
<evidence type="ECO:0000256" key="1">
    <source>
        <dbReference type="ARBA" id="ARBA00011245"/>
    </source>
</evidence>
<keyword evidence="2 9" id="KW-0436">Ligase</keyword>
<comment type="cofactor">
    <cofactor evidence="9">
        <name>Zn(2+)</name>
        <dbReference type="ChEBI" id="CHEBI:29105"/>
    </cofactor>
    <text evidence="9">Binds 1 zinc ion per subunit.</text>
</comment>
<dbReference type="InterPro" id="IPR009080">
    <property type="entry name" value="tRNAsynth_Ia_anticodon-bd"/>
</dbReference>
<dbReference type="InterPro" id="IPR024909">
    <property type="entry name" value="Cys-tRNA/MSH_ligase"/>
</dbReference>
<evidence type="ECO:0000256" key="6">
    <source>
        <dbReference type="ARBA" id="ARBA00022840"/>
    </source>
</evidence>
<evidence type="ECO:0000313" key="11">
    <source>
        <dbReference type="EMBL" id="OHA62343.1"/>
    </source>
</evidence>
<comment type="caution">
    <text evidence="11">The sequence shown here is derived from an EMBL/GenBank/DDBJ whole genome shotgun (WGS) entry which is preliminary data.</text>
</comment>
<dbReference type="EC" id="6.1.1.16" evidence="9"/>
<dbReference type="InterPro" id="IPR014729">
    <property type="entry name" value="Rossmann-like_a/b/a_fold"/>
</dbReference>
<evidence type="ECO:0000256" key="8">
    <source>
        <dbReference type="ARBA" id="ARBA00023146"/>
    </source>
</evidence>
<evidence type="ECO:0000313" key="12">
    <source>
        <dbReference type="Proteomes" id="UP000177140"/>
    </source>
</evidence>
<feature type="binding site" evidence="9">
    <location>
        <position position="252"/>
    </location>
    <ligand>
        <name>Zn(2+)</name>
        <dbReference type="ChEBI" id="CHEBI:29105"/>
    </ligand>
</feature>